<dbReference type="EMBL" id="LLYB01000036">
    <property type="protein sequence ID" value="KRR27262.1"/>
    <property type="molecule type" value="Genomic_DNA"/>
</dbReference>
<sequence length="159" mass="17524">MALEFLETKPRDFSPTSVSGLTKEARDGVNAALKSLSDWRNELADTNTKNGKRVLEQMAAAASALGWPEQVVGAARTQLLSIAEIQIKTMDQLMDAWEEQIKLPNPMSASPSAMLSKLQSMPGLGSTQAPANPIQLWMQFAEQWQRTWTDAIGAWGKRH</sequence>
<protein>
    <submittedName>
        <fullName evidence="2">Uncharacterized protein</fullName>
    </submittedName>
</protein>
<comment type="caution">
    <text evidence="2">The sequence shown here is derived from an EMBL/GenBank/DDBJ whole genome shotgun (WGS) entry which is preliminary data.</text>
</comment>
<dbReference type="OrthoDB" id="7931649at2"/>
<dbReference type="Proteomes" id="UP000051660">
    <property type="component" value="Unassembled WGS sequence"/>
</dbReference>
<proteinExistence type="predicted"/>
<feature type="region of interest" description="Disordered" evidence="1">
    <location>
        <begin position="1"/>
        <end position="21"/>
    </location>
</feature>
<organism evidence="2 3">
    <name type="scientific">Bradyrhizobium lablabi</name>
    <dbReference type="NCBI Taxonomy" id="722472"/>
    <lineage>
        <taxon>Bacteria</taxon>
        <taxon>Pseudomonadati</taxon>
        <taxon>Pseudomonadota</taxon>
        <taxon>Alphaproteobacteria</taxon>
        <taxon>Hyphomicrobiales</taxon>
        <taxon>Nitrobacteraceae</taxon>
        <taxon>Bradyrhizobium</taxon>
    </lineage>
</organism>
<feature type="compositionally biased region" description="Basic and acidic residues" evidence="1">
    <location>
        <begin position="1"/>
        <end position="12"/>
    </location>
</feature>
<reference evidence="2 3" key="1">
    <citation type="submission" date="2014-03" db="EMBL/GenBank/DDBJ databases">
        <title>Bradyrhizobium valentinum sp. nov., isolated from effective nodules of Lupinus mariae-josephae, a lupine endemic of basic-lime soils in Eastern Spain.</title>
        <authorList>
            <person name="Duran D."/>
            <person name="Rey L."/>
            <person name="Navarro A."/>
            <person name="Busquets A."/>
            <person name="Imperial J."/>
            <person name="Ruiz-Argueso T."/>
        </authorList>
    </citation>
    <scope>NUCLEOTIDE SEQUENCE [LARGE SCALE GENOMIC DNA]</scope>
    <source>
        <strain evidence="2 3">CCBAU 23086</strain>
    </source>
</reference>
<name>A0A0R3N509_9BRAD</name>
<evidence type="ECO:0000313" key="2">
    <source>
        <dbReference type="EMBL" id="KRR27262.1"/>
    </source>
</evidence>
<dbReference type="AlphaFoldDB" id="A0A0R3N509"/>
<evidence type="ECO:0000256" key="1">
    <source>
        <dbReference type="SAM" id="MobiDB-lite"/>
    </source>
</evidence>
<evidence type="ECO:0000313" key="3">
    <source>
        <dbReference type="Proteomes" id="UP000051660"/>
    </source>
</evidence>
<gene>
    <name evidence="2" type="ORF">CQ14_34225</name>
</gene>
<accession>A0A0R3N509</accession>